<gene>
    <name evidence="1" type="ORF">ACFFGH_06640</name>
</gene>
<proteinExistence type="predicted"/>
<evidence type="ECO:0000313" key="1">
    <source>
        <dbReference type="EMBL" id="MFC0677527.1"/>
    </source>
</evidence>
<reference evidence="1 2" key="1">
    <citation type="submission" date="2024-09" db="EMBL/GenBank/DDBJ databases">
        <authorList>
            <person name="Sun Q."/>
            <person name="Mori K."/>
        </authorList>
    </citation>
    <scope>NUCLEOTIDE SEQUENCE [LARGE SCALE GENOMIC DNA]</scope>
    <source>
        <strain evidence="1 2">KCTC 23076</strain>
    </source>
</reference>
<comment type="caution">
    <text evidence="1">The sequence shown here is derived from an EMBL/GenBank/DDBJ whole genome shotgun (WGS) entry which is preliminary data.</text>
</comment>
<dbReference type="Proteomes" id="UP001589896">
    <property type="component" value="Unassembled WGS sequence"/>
</dbReference>
<evidence type="ECO:0008006" key="3">
    <source>
        <dbReference type="Google" id="ProtNLM"/>
    </source>
</evidence>
<name>A0ABV6RKL7_9GAMM</name>
<accession>A0ABV6RKL7</accession>
<organism evidence="1 2">
    <name type="scientific">Lysobacter korlensis</name>
    <dbReference type="NCBI Taxonomy" id="553636"/>
    <lineage>
        <taxon>Bacteria</taxon>
        <taxon>Pseudomonadati</taxon>
        <taxon>Pseudomonadota</taxon>
        <taxon>Gammaproteobacteria</taxon>
        <taxon>Lysobacterales</taxon>
        <taxon>Lysobacteraceae</taxon>
        <taxon>Lysobacter</taxon>
    </lineage>
</organism>
<protein>
    <recommendedName>
        <fullName evidence="3">Phage tail assembly chaperone protein, E, or 41 or 14</fullName>
    </recommendedName>
</protein>
<dbReference type="RefSeq" id="WP_386666141.1">
    <property type="nucleotide sequence ID" value="NZ_JBHLTG010000001.1"/>
</dbReference>
<sequence>MSKYGFLLVKPEIHAREVKMPDGSTHTLHFKQISAADFRGYQLDEQSDDASVRTAAMQKLVAASLCEDDGKPALTATEYAQLTIEGLNALFPVVLEVGGFNRKADAAKKD</sequence>
<dbReference type="EMBL" id="JBHLTG010000001">
    <property type="protein sequence ID" value="MFC0677527.1"/>
    <property type="molecule type" value="Genomic_DNA"/>
</dbReference>
<keyword evidence="2" id="KW-1185">Reference proteome</keyword>
<evidence type="ECO:0000313" key="2">
    <source>
        <dbReference type="Proteomes" id="UP001589896"/>
    </source>
</evidence>